<sequence length="474" mass="52585">MKALIIFIFVLSYSNFNFTPNEGLFSQEKKLAFPGAEGFGKYATGGRGGMIYIVSNLNDSGLGSLRWALESKGPRTVIFEVSGNIELKSRLQIRNGDLTIAGQTAPGDGITLKNYPLRVLNTNNVIIRFLRSRLGDLYVDDPISSTLNVDAFEIFNSSNVIIDHCSFSWGTDEVASIATGLDITIQNSIISEALGNYNPLGSLNYGDRLSYYQNLYIHNLIRNPSISSLSGSGLHDIRNIVVYNYGFRAIDNAPNCKVNVYNSYFKPGPATLAHKEASSISKKFLNPTMLDGNSETYGKFYLEGNFMPTVDLLKDQWLGVRLENGTNQKLYLENCKNTDGNGILVPFEIPIGLYSKNLKAQEAYEEVLANVGASLVRDNVDKRLINELKTGTITFKGSNSGLLGIIDSQKDVGGWPQLKSFPAPKDTDKDGMPDEWEIAKGLNPERRDDRFYDLDPVYTNLEVYLNSLVEHIIK</sequence>
<keyword evidence="3" id="KW-0325">Glycoprotein</keyword>
<gene>
    <name evidence="4" type="ORF">SAMN00777080_4985</name>
</gene>
<dbReference type="InterPro" id="IPR012334">
    <property type="entry name" value="Pectin_lyas_fold"/>
</dbReference>
<organism evidence="4 5">
    <name type="scientific">Aquiflexum balticum DSM 16537</name>
    <dbReference type="NCBI Taxonomy" id="758820"/>
    <lineage>
        <taxon>Bacteria</taxon>
        <taxon>Pseudomonadati</taxon>
        <taxon>Bacteroidota</taxon>
        <taxon>Cytophagia</taxon>
        <taxon>Cytophagales</taxon>
        <taxon>Cyclobacteriaceae</taxon>
        <taxon>Aquiflexum</taxon>
    </lineage>
</organism>
<protein>
    <submittedName>
        <fullName evidence="4">Pectate lyase</fullName>
    </submittedName>
</protein>
<dbReference type="Proteomes" id="UP000192333">
    <property type="component" value="Chromosome I"/>
</dbReference>
<dbReference type="PANTHER" id="PTHR42970">
    <property type="entry name" value="PECTATE LYASE C-RELATED"/>
    <property type="match status" value="1"/>
</dbReference>
<evidence type="ECO:0000313" key="5">
    <source>
        <dbReference type="Proteomes" id="UP000192333"/>
    </source>
</evidence>
<evidence type="ECO:0000256" key="2">
    <source>
        <dbReference type="ARBA" id="ARBA00022729"/>
    </source>
</evidence>
<evidence type="ECO:0000256" key="1">
    <source>
        <dbReference type="ARBA" id="ARBA00022723"/>
    </source>
</evidence>
<dbReference type="InterPro" id="IPR052063">
    <property type="entry name" value="Polysaccharide_Lyase_1"/>
</dbReference>
<dbReference type="PANTHER" id="PTHR42970:SF1">
    <property type="entry name" value="PECTATE LYASE C-RELATED"/>
    <property type="match status" value="1"/>
</dbReference>
<dbReference type="EMBL" id="LT838813">
    <property type="protein sequence ID" value="SMD46302.1"/>
    <property type="molecule type" value="Genomic_DNA"/>
</dbReference>
<dbReference type="SUPFAM" id="SSF51126">
    <property type="entry name" value="Pectin lyase-like"/>
    <property type="match status" value="1"/>
</dbReference>
<dbReference type="GO" id="GO:0046872">
    <property type="term" value="F:metal ion binding"/>
    <property type="evidence" value="ECO:0007669"/>
    <property type="project" value="UniProtKB-KW"/>
</dbReference>
<keyword evidence="5" id="KW-1185">Reference proteome</keyword>
<dbReference type="AlphaFoldDB" id="A0A1W2HC68"/>
<dbReference type="PRINTS" id="PR00807">
    <property type="entry name" value="AMBALLERGEN"/>
</dbReference>
<reference evidence="5" key="1">
    <citation type="submission" date="2017-04" db="EMBL/GenBank/DDBJ databases">
        <authorList>
            <person name="Varghese N."/>
            <person name="Submissions S."/>
        </authorList>
    </citation>
    <scope>NUCLEOTIDE SEQUENCE [LARGE SCALE GENOMIC DNA]</scope>
    <source>
        <strain evidence="5">DSM 16537</strain>
    </source>
</reference>
<keyword evidence="2" id="KW-0732">Signal</keyword>
<dbReference type="STRING" id="758820.SAMN00777080_4985"/>
<dbReference type="GO" id="GO:0016829">
    <property type="term" value="F:lyase activity"/>
    <property type="evidence" value="ECO:0007669"/>
    <property type="project" value="UniProtKB-KW"/>
</dbReference>
<keyword evidence="4" id="KW-0456">Lyase</keyword>
<keyword evidence="1" id="KW-0479">Metal-binding</keyword>
<dbReference type="OrthoDB" id="9803616at2"/>
<dbReference type="RefSeq" id="WP_084123217.1">
    <property type="nucleotide sequence ID" value="NZ_LT838813.1"/>
</dbReference>
<proteinExistence type="predicted"/>
<dbReference type="InterPro" id="IPR011050">
    <property type="entry name" value="Pectin_lyase_fold/virulence"/>
</dbReference>
<evidence type="ECO:0000256" key="3">
    <source>
        <dbReference type="ARBA" id="ARBA00023180"/>
    </source>
</evidence>
<evidence type="ECO:0000313" key="4">
    <source>
        <dbReference type="EMBL" id="SMD46302.1"/>
    </source>
</evidence>
<accession>A0A1W2HC68</accession>
<dbReference type="InterPro" id="IPR018082">
    <property type="entry name" value="AmbAllergen"/>
</dbReference>
<name>A0A1W2HC68_9BACT</name>
<dbReference type="Gene3D" id="2.160.20.10">
    <property type="entry name" value="Single-stranded right-handed beta-helix, Pectin lyase-like"/>
    <property type="match status" value="1"/>
</dbReference>